<evidence type="ECO:0000256" key="2">
    <source>
        <dbReference type="ARBA" id="ARBA00022801"/>
    </source>
</evidence>
<sequence length="236" mass="27095">MKMRPIIYDTETTGVKAEFDRIIEIAAFDPHRNQSFVRFINPGIPIPKEATAIHHITDDMVKEAAPFSIVAKEFIEFCGSDSILVAHNNDGFDIHFLRQEAKRHEITLPEWKFVDTLKWARKYRPDLPRHSLQFLREIYDIPANNAHRALDDCIVLHEVFKRMTDDLPIETIFQLMSSSSESVSLKQVTHMPFGKHQGIPLKEVPKSYLKWLKESGALDKEENASLKLSLESITAG</sequence>
<reference evidence="7" key="2">
    <citation type="submission" date="2014-09" db="EMBL/GenBank/DDBJ databases">
        <title>Criblamydia sequanensis harbors a mega-plasmid encoding arsenite resistance.</title>
        <authorList>
            <person name="Bertelli C."/>
            <person name="Goesmann A."/>
            <person name="Greub G."/>
        </authorList>
    </citation>
    <scope>NUCLEOTIDE SEQUENCE [LARGE SCALE GENOMIC DNA]</scope>
    <source>
        <strain evidence="7">CRIB-18</strain>
    </source>
</reference>
<dbReference type="FunFam" id="3.30.420.10:FF:000045">
    <property type="entry name" value="3'-5' exonuclease DinG"/>
    <property type="match status" value="1"/>
</dbReference>
<dbReference type="OrthoDB" id="9803913at2"/>
<keyword evidence="1" id="KW-0540">Nuclease</keyword>
<dbReference type="NCBIfam" id="NF004963">
    <property type="entry name" value="PRK06309.1"/>
    <property type="match status" value="1"/>
</dbReference>
<accession>A0A090D1S0</accession>
<evidence type="ECO:0000256" key="3">
    <source>
        <dbReference type="ARBA" id="ARBA00022839"/>
    </source>
</evidence>
<dbReference type="GO" id="GO:0003887">
    <property type="term" value="F:DNA-directed DNA polymerase activity"/>
    <property type="evidence" value="ECO:0007669"/>
    <property type="project" value="UniProtKB-EC"/>
</dbReference>
<feature type="domain" description="Exonuclease" evidence="6">
    <location>
        <begin position="4"/>
        <end position="169"/>
    </location>
</feature>
<dbReference type="InterPro" id="IPR006054">
    <property type="entry name" value="DnaQ"/>
</dbReference>
<evidence type="ECO:0000256" key="5">
    <source>
        <dbReference type="ARBA" id="ARBA00026073"/>
    </source>
</evidence>
<evidence type="ECO:0000259" key="6">
    <source>
        <dbReference type="SMART" id="SM00479"/>
    </source>
</evidence>
<dbReference type="STRING" id="1437425.CSEC_0875"/>
<comment type="caution">
    <text evidence="7">The sequence shown here is derived from an EMBL/GenBank/DDBJ whole genome shotgun (WGS) entry which is preliminary data.</text>
</comment>
<comment type="function">
    <text evidence="4">DNA polymerase III is a complex, multichain enzyme responsible for most of the replicative synthesis in bacteria. The epsilon subunit contain the editing function and is a proofreading 3'-5' exonuclease.</text>
</comment>
<dbReference type="PANTHER" id="PTHR30231:SF4">
    <property type="entry name" value="PROTEIN NEN2"/>
    <property type="match status" value="1"/>
</dbReference>
<proteinExistence type="predicted"/>
<protein>
    <submittedName>
        <fullName evidence="7">DNA polymerase III subunit epsilon</fullName>
        <ecNumber evidence="7">2.7.7.7</ecNumber>
    </submittedName>
</protein>
<keyword evidence="3" id="KW-0269">Exonuclease</keyword>
<dbReference type="SUPFAM" id="SSF53098">
    <property type="entry name" value="Ribonuclease H-like"/>
    <property type="match status" value="1"/>
</dbReference>
<dbReference type="PANTHER" id="PTHR30231">
    <property type="entry name" value="DNA POLYMERASE III SUBUNIT EPSILON"/>
    <property type="match status" value="1"/>
</dbReference>
<evidence type="ECO:0000313" key="8">
    <source>
        <dbReference type="Proteomes" id="UP000031552"/>
    </source>
</evidence>
<organism evidence="7 8">
    <name type="scientific">Candidatus Criblamydia sequanensis CRIB-18</name>
    <dbReference type="NCBI Taxonomy" id="1437425"/>
    <lineage>
        <taxon>Bacteria</taxon>
        <taxon>Pseudomonadati</taxon>
        <taxon>Chlamydiota</taxon>
        <taxon>Chlamydiia</taxon>
        <taxon>Parachlamydiales</taxon>
        <taxon>Candidatus Criblamydiaceae</taxon>
        <taxon>Candidatus Criblamydia</taxon>
    </lineage>
</organism>
<dbReference type="Gene3D" id="3.30.420.10">
    <property type="entry name" value="Ribonuclease H-like superfamily/Ribonuclease H"/>
    <property type="match status" value="1"/>
</dbReference>
<dbReference type="InterPro" id="IPR024530">
    <property type="entry name" value="QSregVF_b"/>
</dbReference>
<dbReference type="GO" id="GO:0008408">
    <property type="term" value="F:3'-5' exonuclease activity"/>
    <property type="evidence" value="ECO:0007669"/>
    <property type="project" value="TreeGrafter"/>
</dbReference>
<evidence type="ECO:0000313" key="7">
    <source>
        <dbReference type="EMBL" id="CDR33703.1"/>
    </source>
</evidence>
<keyword evidence="7" id="KW-0548">Nucleotidyltransferase</keyword>
<dbReference type="SMART" id="SM00479">
    <property type="entry name" value="EXOIII"/>
    <property type="match status" value="1"/>
</dbReference>
<dbReference type="GO" id="GO:0006260">
    <property type="term" value="P:DNA replication"/>
    <property type="evidence" value="ECO:0007669"/>
    <property type="project" value="InterPro"/>
</dbReference>
<evidence type="ECO:0000256" key="1">
    <source>
        <dbReference type="ARBA" id="ARBA00022722"/>
    </source>
</evidence>
<dbReference type="eggNOG" id="COG0847">
    <property type="taxonomic scope" value="Bacteria"/>
</dbReference>
<dbReference type="EMBL" id="CCEJ010000003">
    <property type="protein sequence ID" value="CDR33703.1"/>
    <property type="molecule type" value="Genomic_DNA"/>
</dbReference>
<dbReference type="EC" id="2.7.7.7" evidence="7"/>
<dbReference type="GO" id="GO:0003677">
    <property type="term" value="F:DNA binding"/>
    <property type="evidence" value="ECO:0007669"/>
    <property type="project" value="InterPro"/>
</dbReference>
<dbReference type="CDD" id="cd06127">
    <property type="entry name" value="DEDDh"/>
    <property type="match status" value="1"/>
</dbReference>
<keyword evidence="8" id="KW-1185">Reference proteome</keyword>
<dbReference type="Proteomes" id="UP000031552">
    <property type="component" value="Unassembled WGS sequence"/>
</dbReference>
<dbReference type="InterPro" id="IPR013520">
    <property type="entry name" value="Ribonucl_H"/>
</dbReference>
<dbReference type="NCBIfam" id="TIGR00573">
    <property type="entry name" value="dnaq"/>
    <property type="match status" value="1"/>
</dbReference>
<dbReference type="InterPro" id="IPR036397">
    <property type="entry name" value="RNaseH_sf"/>
</dbReference>
<name>A0A090D1S0_9BACT</name>
<dbReference type="Pfam" id="PF00929">
    <property type="entry name" value="RNase_T"/>
    <property type="match status" value="1"/>
</dbReference>
<evidence type="ECO:0000256" key="4">
    <source>
        <dbReference type="ARBA" id="ARBA00025483"/>
    </source>
</evidence>
<comment type="subunit">
    <text evidence="5">DNA polymerase III contains a core (composed of alpha, epsilon and theta chains) that associates with a tau subunit. This core dimerizes to form the POLIII' complex. PolIII' associates with the gamma complex (composed of gamma, delta, delta', psi and chi chains) and with the beta chain to form the complete DNA polymerase III complex.</text>
</comment>
<reference evidence="7" key="1">
    <citation type="submission" date="2013-12" db="EMBL/GenBank/DDBJ databases">
        <authorList>
            <person name="Linke B."/>
        </authorList>
    </citation>
    <scope>NUCLEOTIDE SEQUENCE [LARGE SCALE GENOMIC DNA]</scope>
    <source>
        <strain evidence="7">CRIB-18</strain>
    </source>
</reference>
<keyword evidence="2" id="KW-0378">Hydrolase</keyword>
<dbReference type="AlphaFoldDB" id="A0A090D1S0"/>
<keyword evidence="7" id="KW-0808">Transferase</keyword>
<dbReference type="InterPro" id="IPR012337">
    <property type="entry name" value="RNaseH-like_sf"/>
</dbReference>
<dbReference type="Pfam" id="PF12843">
    <property type="entry name" value="QSregVF_b"/>
    <property type="match status" value="1"/>
</dbReference>
<gene>
    <name evidence="7" type="primary">dnaq1</name>
    <name evidence="7" type="ORF">CSEC_0875</name>
</gene>